<evidence type="ECO:0008006" key="5">
    <source>
        <dbReference type="Google" id="ProtNLM"/>
    </source>
</evidence>
<feature type="compositionally biased region" description="Basic residues" evidence="2">
    <location>
        <begin position="159"/>
        <end position="171"/>
    </location>
</feature>
<keyword evidence="1" id="KW-1015">Disulfide bond</keyword>
<dbReference type="PIRSF" id="PIRSF012565">
    <property type="entry name" value="DUF1027"/>
    <property type="match status" value="1"/>
</dbReference>
<evidence type="ECO:0000256" key="2">
    <source>
        <dbReference type="SAM" id="MobiDB-lite"/>
    </source>
</evidence>
<dbReference type="STRING" id="89059.LAC1533_0913"/>
<feature type="compositionally biased region" description="Basic residues" evidence="2">
    <location>
        <begin position="184"/>
        <end position="211"/>
    </location>
</feature>
<accession>A0A0R2K4K4</accession>
<dbReference type="Proteomes" id="UP000051491">
    <property type="component" value="Unassembled WGS sequence"/>
</dbReference>
<evidence type="ECO:0000313" key="3">
    <source>
        <dbReference type="EMBL" id="KRN84513.1"/>
    </source>
</evidence>
<dbReference type="AlphaFoldDB" id="A0A0R2K4K4"/>
<evidence type="ECO:0000313" key="4">
    <source>
        <dbReference type="Proteomes" id="UP000051491"/>
    </source>
</evidence>
<feature type="disulfide bond" evidence="1">
    <location>
        <begin position="115"/>
        <end position="119"/>
    </location>
</feature>
<name>A0A0R2K4K4_9LACO</name>
<proteinExistence type="predicted"/>
<dbReference type="InterPro" id="IPR038141">
    <property type="entry name" value="YutD-like_sf"/>
</dbReference>
<comment type="caution">
    <text evidence="3">The sequence shown here is derived from an EMBL/GenBank/DDBJ whole genome shotgun (WGS) entry which is preliminary data.</text>
</comment>
<dbReference type="PATRIC" id="fig|89059.3.peg.1214"/>
<feature type="region of interest" description="Disordered" evidence="2">
    <location>
        <begin position="139"/>
        <end position="211"/>
    </location>
</feature>
<feature type="compositionally biased region" description="Basic and acidic residues" evidence="2">
    <location>
        <begin position="139"/>
        <end position="149"/>
    </location>
</feature>
<dbReference type="EMBL" id="JQBK01000029">
    <property type="protein sequence ID" value="KRN84513.1"/>
    <property type="molecule type" value="Genomic_DNA"/>
</dbReference>
<dbReference type="InterPro" id="IPR009370">
    <property type="entry name" value="YutD-like"/>
</dbReference>
<sequence>MEETLVNSEKKERREAQLAKKAEAIKAYASKVVMTDKTHLTIDGRPYELLVNFHEGFDLEKLEERFSDILTKYDYIVGDMGFDQLRLHGFYKNGSKKGLPSQNITRLQDYLFEYCNFGCPYFVLRNLEVQKQQPSSALDKELYGNERPNKGHKTTTVSKNRKHRQRKRKPKNTPYTTEKTYAVHSRKKKQPTRTKRENKHANKRHFVIRQK</sequence>
<dbReference type="Gene3D" id="3.50.4.20">
    <property type="match status" value="1"/>
</dbReference>
<evidence type="ECO:0000256" key="1">
    <source>
        <dbReference type="PIRSR" id="PIRSR012565-1"/>
    </source>
</evidence>
<protein>
    <recommendedName>
        <fullName evidence="5">Transcriptional regulator</fullName>
    </recommendedName>
</protein>
<gene>
    <name evidence="3" type="ORF">IV43_GL001124</name>
</gene>
<reference evidence="3 4" key="1">
    <citation type="journal article" date="2015" name="Genome Announc.">
        <title>Expanding the biotechnology potential of lactobacilli through comparative genomics of 213 strains and associated genera.</title>
        <authorList>
            <person name="Sun Z."/>
            <person name="Harris H.M."/>
            <person name="McCann A."/>
            <person name="Guo C."/>
            <person name="Argimon S."/>
            <person name="Zhang W."/>
            <person name="Yang X."/>
            <person name="Jeffery I.B."/>
            <person name="Cooney J.C."/>
            <person name="Kagawa T.F."/>
            <person name="Liu W."/>
            <person name="Song Y."/>
            <person name="Salvetti E."/>
            <person name="Wrobel A."/>
            <person name="Rasinkangas P."/>
            <person name="Parkhill J."/>
            <person name="Rea M.C."/>
            <person name="O'Sullivan O."/>
            <person name="Ritari J."/>
            <person name="Douillard F.P."/>
            <person name="Paul Ross R."/>
            <person name="Yang R."/>
            <person name="Briner A.E."/>
            <person name="Felis G.E."/>
            <person name="de Vos W.M."/>
            <person name="Barrangou R."/>
            <person name="Klaenhammer T.R."/>
            <person name="Caufield P.W."/>
            <person name="Cui Y."/>
            <person name="Zhang H."/>
            <person name="O'Toole P.W."/>
        </authorList>
    </citation>
    <scope>NUCLEOTIDE SEQUENCE [LARGE SCALE GENOMIC DNA]</scope>
    <source>
        <strain evidence="3 4">DSM 15353</strain>
    </source>
</reference>
<organism evidence="3 4">
    <name type="scientific">Ligilactobacillus acidipiscis</name>
    <dbReference type="NCBI Taxonomy" id="89059"/>
    <lineage>
        <taxon>Bacteria</taxon>
        <taxon>Bacillati</taxon>
        <taxon>Bacillota</taxon>
        <taxon>Bacilli</taxon>
        <taxon>Lactobacillales</taxon>
        <taxon>Lactobacillaceae</taxon>
        <taxon>Ligilactobacillus</taxon>
    </lineage>
</organism>
<dbReference type="Pfam" id="PF06265">
    <property type="entry name" value="YutD-like"/>
    <property type="match status" value="1"/>
</dbReference>